<dbReference type="InterPro" id="IPR003346">
    <property type="entry name" value="Transposase_20"/>
</dbReference>
<evidence type="ECO:0000256" key="1">
    <source>
        <dbReference type="SAM" id="Coils"/>
    </source>
</evidence>
<dbReference type="Pfam" id="PF02371">
    <property type="entry name" value="Transposase_20"/>
    <property type="match status" value="1"/>
</dbReference>
<proteinExistence type="predicted"/>
<dbReference type="InterPro" id="IPR047650">
    <property type="entry name" value="Transpos_IS110"/>
</dbReference>
<dbReference type="PANTHER" id="PTHR33055:SF3">
    <property type="entry name" value="PUTATIVE TRANSPOSASE FOR IS117-RELATED"/>
    <property type="match status" value="1"/>
</dbReference>
<name>A0A1I1A1U9_9BACT</name>
<dbReference type="GO" id="GO:0004803">
    <property type="term" value="F:transposase activity"/>
    <property type="evidence" value="ECO:0007669"/>
    <property type="project" value="InterPro"/>
</dbReference>
<gene>
    <name evidence="4" type="ORF">SAMN04489723_107118</name>
</gene>
<accession>A0A1I1A1U9</accession>
<feature type="domain" description="Transposase IS116/IS110/IS902 C-terminal" evidence="3">
    <location>
        <begin position="204"/>
        <end position="289"/>
    </location>
</feature>
<feature type="coiled-coil region" evidence="1">
    <location>
        <begin position="168"/>
        <end position="202"/>
    </location>
</feature>
<dbReference type="EMBL" id="FOKK01000007">
    <property type="protein sequence ID" value="SFB31964.1"/>
    <property type="molecule type" value="Genomic_DNA"/>
</dbReference>
<dbReference type="InterPro" id="IPR002525">
    <property type="entry name" value="Transp_IS110-like_N"/>
</dbReference>
<sequence length="333" mass="38320">MQFELFIGIDVSKLTLDIAFRNQDAEVESFKIENKPVSIKRFFKKLSKQLNLENALVCAEFTGHYCYPLRKVCLEEGYSLWLESGAEIKQRSGVTRYKNDKVDAIRIADYARRHQDKAKVQRIEDYTLESVRALSAERELFIKERAKYKSQIKDLKGFMDEALYKARSKRLTKQVESLTKLIKEIDQQIKLLLESSEKLTNQKAILTSIDGIGDQVAIHTILATSAFTKFNSGRKFACHAGVAPFSFESGTSQRSRRKVSHRANMELKKLFHMAALSAIQMKGEFKDYFDRKVAEGKNKMTVINAVRAKLINRIFALIRDNRINEKNYLITLA</sequence>
<keyword evidence="5" id="KW-1185">Reference proteome</keyword>
<dbReference type="GO" id="GO:0006313">
    <property type="term" value="P:DNA transposition"/>
    <property type="evidence" value="ECO:0007669"/>
    <property type="project" value="InterPro"/>
</dbReference>
<dbReference type="PANTHER" id="PTHR33055">
    <property type="entry name" value="TRANSPOSASE FOR INSERTION SEQUENCE ELEMENT IS1111A"/>
    <property type="match status" value="1"/>
</dbReference>
<dbReference type="NCBIfam" id="NF033542">
    <property type="entry name" value="transpos_IS110"/>
    <property type="match status" value="1"/>
</dbReference>
<dbReference type="Pfam" id="PF01548">
    <property type="entry name" value="DEDD_Tnp_IS110"/>
    <property type="match status" value="1"/>
</dbReference>
<evidence type="ECO:0000313" key="5">
    <source>
        <dbReference type="Proteomes" id="UP000198790"/>
    </source>
</evidence>
<dbReference type="AlphaFoldDB" id="A0A1I1A1U9"/>
<organism evidence="4 5">
    <name type="scientific">Algoriphagus aquimarinus</name>
    <dbReference type="NCBI Taxonomy" id="237018"/>
    <lineage>
        <taxon>Bacteria</taxon>
        <taxon>Pseudomonadati</taxon>
        <taxon>Bacteroidota</taxon>
        <taxon>Cytophagia</taxon>
        <taxon>Cytophagales</taxon>
        <taxon>Cyclobacteriaceae</taxon>
        <taxon>Algoriphagus</taxon>
    </lineage>
</organism>
<keyword evidence="1" id="KW-0175">Coiled coil</keyword>
<reference evidence="4 5" key="1">
    <citation type="submission" date="2016-10" db="EMBL/GenBank/DDBJ databases">
        <authorList>
            <person name="de Groot N.N."/>
        </authorList>
    </citation>
    <scope>NUCLEOTIDE SEQUENCE [LARGE SCALE GENOMIC DNA]</scope>
    <source>
        <strain evidence="4 5">DSM 23399</strain>
    </source>
</reference>
<dbReference type="GO" id="GO:0003677">
    <property type="term" value="F:DNA binding"/>
    <property type="evidence" value="ECO:0007669"/>
    <property type="project" value="InterPro"/>
</dbReference>
<protein>
    <submittedName>
        <fullName evidence="4">Transposase</fullName>
    </submittedName>
</protein>
<dbReference type="RefSeq" id="WP_092897313.1">
    <property type="nucleotide sequence ID" value="NZ_FOKK01000007.1"/>
</dbReference>
<dbReference type="OrthoDB" id="964423at2"/>
<evidence type="ECO:0000259" key="2">
    <source>
        <dbReference type="Pfam" id="PF01548"/>
    </source>
</evidence>
<dbReference type="Proteomes" id="UP000198790">
    <property type="component" value="Unassembled WGS sequence"/>
</dbReference>
<evidence type="ECO:0000313" key="4">
    <source>
        <dbReference type="EMBL" id="SFB31964.1"/>
    </source>
</evidence>
<evidence type="ECO:0000259" key="3">
    <source>
        <dbReference type="Pfam" id="PF02371"/>
    </source>
</evidence>
<feature type="domain" description="Transposase IS110-like N-terminal" evidence="2">
    <location>
        <begin position="7"/>
        <end position="154"/>
    </location>
</feature>